<feature type="domain" description="Cobalamin adenosyltransferase-like" evidence="4">
    <location>
        <begin position="4"/>
        <end position="172"/>
    </location>
</feature>
<gene>
    <name evidence="5" type="ORF">BED41_08955</name>
</gene>
<dbReference type="InterPro" id="IPR038084">
    <property type="entry name" value="PduO/GlcC-like_sf"/>
</dbReference>
<dbReference type="InterPro" id="IPR005624">
    <property type="entry name" value="PduO/GlcC-like"/>
</dbReference>
<evidence type="ECO:0000256" key="1">
    <source>
        <dbReference type="ARBA" id="ARBA00022679"/>
    </source>
</evidence>
<dbReference type="GeneID" id="83057976"/>
<dbReference type="PANTHER" id="PTHR12213:SF0">
    <property type="entry name" value="CORRINOID ADENOSYLTRANSFERASE MMAB"/>
    <property type="match status" value="1"/>
</dbReference>
<dbReference type="GO" id="GO:0005524">
    <property type="term" value="F:ATP binding"/>
    <property type="evidence" value="ECO:0007669"/>
    <property type="project" value="UniProtKB-KW"/>
</dbReference>
<dbReference type="RefSeq" id="WP_066745016.1">
    <property type="nucleotide sequence ID" value="NZ_CP016757.1"/>
</dbReference>
<reference evidence="5" key="1">
    <citation type="submission" date="2016-08" db="EMBL/GenBank/DDBJ databases">
        <title>Complete genome of Cloacibacillus porcorum.</title>
        <authorList>
            <person name="Looft T."/>
            <person name="Bayles D.O."/>
            <person name="Alt D.P."/>
        </authorList>
    </citation>
    <scope>NUCLEOTIDE SEQUENCE [LARGE SCALE GENOMIC DNA]</scope>
    <source>
        <strain evidence="5">CL-84</strain>
    </source>
</reference>
<accession>A0A1B2I5E0</accession>
<protein>
    <submittedName>
        <fullName evidence="5">ATP:cob(I)alamin adenosyltransferase</fullName>
    </submittedName>
</protein>
<dbReference type="PANTHER" id="PTHR12213">
    <property type="entry name" value="CORRINOID ADENOSYLTRANSFERASE"/>
    <property type="match status" value="1"/>
</dbReference>
<dbReference type="Gene3D" id="3.30.450.150">
    <property type="entry name" value="Haem-degrading domain"/>
    <property type="match status" value="1"/>
</dbReference>
<dbReference type="SUPFAM" id="SSF89028">
    <property type="entry name" value="Cobalamin adenosyltransferase-like"/>
    <property type="match status" value="1"/>
</dbReference>
<dbReference type="NCBIfam" id="TIGR00636">
    <property type="entry name" value="PduO_Nterm"/>
    <property type="match status" value="1"/>
</dbReference>
<dbReference type="Gene3D" id="1.20.1200.10">
    <property type="entry name" value="Cobalamin adenosyltransferase-like"/>
    <property type="match status" value="1"/>
</dbReference>
<keyword evidence="6" id="KW-1185">Reference proteome</keyword>
<proteinExistence type="predicted"/>
<evidence type="ECO:0000256" key="2">
    <source>
        <dbReference type="ARBA" id="ARBA00022741"/>
    </source>
</evidence>
<dbReference type="SUPFAM" id="SSF143744">
    <property type="entry name" value="GlcG-like"/>
    <property type="match status" value="1"/>
</dbReference>
<dbReference type="AlphaFoldDB" id="A0A1B2I5E0"/>
<dbReference type="InterPro" id="IPR036451">
    <property type="entry name" value="CblAdoTrfase-like_sf"/>
</dbReference>
<evidence type="ECO:0000313" key="6">
    <source>
        <dbReference type="Proteomes" id="UP000093044"/>
    </source>
</evidence>
<evidence type="ECO:0000313" key="5">
    <source>
        <dbReference type="EMBL" id="ANZ45188.1"/>
    </source>
</evidence>
<dbReference type="EMBL" id="CP016757">
    <property type="protein sequence ID" value="ANZ45188.1"/>
    <property type="molecule type" value="Genomic_DNA"/>
</dbReference>
<dbReference type="Pfam" id="PF03928">
    <property type="entry name" value="HbpS-like"/>
    <property type="match status" value="1"/>
</dbReference>
<dbReference type="KEGG" id="cpor:BED41_08955"/>
<evidence type="ECO:0000256" key="3">
    <source>
        <dbReference type="ARBA" id="ARBA00022840"/>
    </source>
</evidence>
<dbReference type="InterPro" id="IPR029499">
    <property type="entry name" value="PduO-typ"/>
</dbReference>
<dbReference type="Pfam" id="PF01923">
    <property type="entry name" value="Cob_adeno_trans"/>
    <property type="match status" value="1"/>
</dbReference>
<keyword evidence="1 5" id="KW-0808">Transferase</keyword>
<evidence type="ECO:0000259" key="4">
    <source>
        <dbReference type="Pfam" id="PF01923"/>
    </source>
</evidence>
<dbReference type="GO" id="GO:0008817">
    <property type="term" value="F:corrinoid adenosyltransferase activity"/>
    <property type="evidence" value="ECO:0007669"/>
    <property type="project" value="TreeGrafter"/>
</dbReference>
<dbReference type="InterPro" id="IPR016030">
    <property type="entry name" value="CblAdoTrfase-like"/>
</dbReference>
<name>A0A1B2I5E0_9BACT</name>
<keyword evidence="2" id="KW-0547">Nucleotide-binding</keyword>
<sequence length="340" mass="37074">MANLYTKTGDKGTTSLVGGSRVSKADGRVECYGTIDEAGSMLGLAYSQSKLDYVRETVHAIQGRLFALGAELASDEKGFEKLRDLIGEADIKFLENVVDRCTEVTGVQRSFVIPGVNPASAALHVARTIVRRAERAMTRCNEELQPGKRFFREEIIRYVNRLSDAVYALARYEETVAAECELRAKVEKMVKEELRTAANNTDAPFTLENMKRMAAAAEKKAKEMGVPIVFAAVDMGGNPVLLHRMEDSLLASIDIALNKAYTAASLKMATHELGEVSQPGKFLYGVQNTNQNRIVIFGGGFPYKYDGHVVGAIGVSGGTVDEDMEIALSAMNYRIGGIDQ</sequence>
<keyword evidence="3" id="KW-0067">ATP-binding</keyword>
<dbReference type="OrthoDB" id="9778896at2"/>
<dbReference type="STRING" id="1197717.BED41_08955"/>
<organism evidence="5 6">
    <name type="scientific">Cloacibacillus porcorum</name>
    <dbReference type="NCBI Taxonomy" id="1197717"/>
    <lineage>
        <taxon>Bacteria</taxon>
        <taxon>Thermotogati</taxon>
        <taxon>Synergistota</taxon>
        <taxon>Synergistia</taxon>
        <taxon>Synergistales</taxon>
        <taxon>Synergistaceae</taxon>
        <taxon>Cloacibacillus</taxon>
    </lineage>
</organism>
<dbReference type="Proteomes" id="UP000093044">
    <property type="component" value="Chromosome"/>
</dbReference>